<dbReference type="InterPro" id="IPR026721">
    <property type="entry name" value="TMEM18"/>
</dbReference>
<keyword evidence="6 11" id="KW-1133">Transmembrane helix</keyword>
<evidence type="ECO:0000256" key="10">
    <source>
        <dbReference type="ARBA" id="ARBA00023242"/>
    </source>
</evidence>
<keyword evidence="5 11" id="KW-0812">Transmembrane</keyword>
<evidence type="ECO:0000313" key="12">
    <source>
        <dbReference type="Proteomes" id="UP000694918"/>
    </source>
</evidence>
<dbReference type="GO" id="GO:0003677">
    <property type="term" value="F:DNA binding"/>
    <property type="evidence" value="ECO:0007669"/>
    <property type="project" value="UniProtKB-KW"/>
</dbReference>
<evidence type="ECO:0000256" key="8">
    <source>
        <dbReference type="ARBA" id="ARBA00023125"/>
    </source>
</evidence>
<evidence type="ECO:0000256" key="6">
    <source>
        <dbReference type="ARBA" id="ARBA00022989"/>
    </source>
</evidence>
<evidence type="ECO:0000256" key="4">
    <source>
        <dbReference type="ARBA" id="ARBA00014253"/>
    </source>
</evidence>
<keyword evidence="9 11" id="KW-0472">Membrane</keyword>
<feature type="transmembrane region" description="Helical" evidence="11">
    <location>
        <begin position="72"/>
        <end position="89"/>
    </location>
</feature>
<feature type="transmembrane region" description="Helical" evidence="11">
    <location>
        <begin position="124"/>
        <end position="144"/>
    </location>
</feature>
<protein>
    <recommendedName>
        <fullName evidence="4">Transmembrane protein 18</fullName>
    </recommendedName>
</protein>
<dbReference type="KEGG" id="peu:105135129"/>
<evidence type="ECO:0000313" key="13">
    <source>
        <dbReference type="RefSeq" id="XP_011038158.1"/>
    </source>
</evidence>
<comment type="subcellular location">
    <subcellularLocation>
        <location evidence="2">Endomembrane system</location>
        <topology evidence="2">Multi-pass membrane protein</topology>
    </subcellularLocation>
    <subcellularLocation>
        <location evidence="1">Nucleus membrane</location>
    </subcellularLocation>
</comment>
<organism evidence="12 13">
    <name type="scientific">Populus euphratica</name>
    <name type="common">Euphrates poplar</name>
    <dbReference type="NCBI Taxonomy" id="75702"/>
    <lineage>
        <taxon>Eukaryota</taxon>
        <taxon>Viridiplantae</taxon>
        <taxon>Streptophyta</taxon>
        <taxon>Embryophyta</taxon>
        <taxon>Tracheophyta</taxon>
        <taxon>Spermatophyta</taxon>
        <taxon>Magnoliopsida</taxon>
        <taxon>eudicotyledons</taxon>
        <taxon>Gunneridae</taxon>
        <taxon>Pentapetalae</taxon>
        <taxon>rosids</taxon>
        <taxon>fabids</taxon>
        <taxon>Malpighiales</taxon>
        <taxon>Salicaceae</taxon>
        <taxon>Saliceae</taxon>
        <taxon>Populus</taxon>
    </lineage>
</organism>
<evidence type="ECO:0000256" key="5">
    <source>
        <dbReference type="ARBA" id="ARBA00022692"/>
    </source>
</evidence>
<dbReference type="GeneID" id="105135129"/>
<dbReference type="Proteomes" id="UP000694918">
    <property type="component" value="Unplaced"/>
</dbReference>
<keyword evidence="12" id="KW-1185">Reference proteome</keyword>
<keyword evidence="8" id="KW-0238">DNA-binding</keyword>
<reference evidence="13" key="1">
    <citation type="submission" date="2025-08" db="UniProtKB">
        <authorList>
            <consortium name="RefSeq"/>
        </authorList>
    </citation>
    <scope>IDENTIFICATION</scope>
</reference>
<evidence type="ECO:0000256" key="7">
    <source>
        <dbReference type="ARBA" id="ARBA00023054"/>
    </source>
</evidence>
<comment type="similarity">
    <text evidence="3">Belongs to the TMEM18 family.</text>
</comment>
<dbReference type="AlphaFoldDB" id="A0AAJ6UYX4"/>
<gene>
    <name evidence="13" type="primary">LOC105135129</name>
</gene>
<proteinExistence type="inferred from homology"/>
<evidence type="ECO:0000256" key="11">
    <source>
        <dbReference type="SAM" id="Phobius"/>
    </source>
</evidence>
<evidence type="ECO:0000256" key="1">
    <source>
        <dbReference type="ARBA" id="ARBA00004126"/>
    </source>
</evidence>
<dbReference type="GO" id="GO:0031965">
    <property type="term" value="C:nuclear membrane"/>
    <property type="evidence" value="ECO:0007669"/>
    <property type="project" value="UniProtKB-SubCell"/>
</dbReference>
<evidence type="ECO:0000256" key="3">
    <source>
        <dbReference type="ARBA" id="ARBA00009971"/>
    </source>
</evidence>
<evidence type="ECO:0000256" key="9">
    <source>
        <dbReference type="ARBA" id="ARBA00023136"/>
    </source>
</evidence>
<dbReference type="RefSeq" id="XP_011038158.1">
    <property type="nucleotide sequence ID" value="XM_011039856.1"/>
</dbReference>
<name>A0AAJ6UYX4_POPEU</name>
<keyword evidence="7" id="KW-0175">Coiled coil</keyword>
<dbReference type="Pfam" id="PF14770">
    <property type="entry name" value="TMEM18"/>
    <property type="match status" value="1"/>
</dbReference>
<accession>A0AAJ6UYX4</accession>
<keyword evidence="10" id="KW-0539">Nucleus</keyword>
<dbReference type="PANTHER" id="PTHR22593">
    <property type="entry name" value="TRANSMEMBRANE PROTEIN 18"/>
    <property type="match status" value="1"/>
</dbReference>
<sequence>MEELKSALEAHMDQMADLVQKLSSELRSGLRPAIDNFIGFFHAIDWTEPWLMGLIGFHLMLLILTVVSRKHINFQMSFFLLALAGVYLSERLNRVLGDNWRSFASQNYFDPHGLFLSVLWSGPLLIIATIILINTLFSLCYMIVRWKRAELRHRARLARESNKQD</sequence>
<dbReference type="PANTHER" id="PTHR22593:SF2">
    <property type="entry name" value="TRANSMEMBRANE PROTEIN 18"/>
    <property type="match status" value="1"/>
</dbReference>
<evidence type="ECO:0000256" key="2">
    <source>
        <dbReference type="ARBA" id="ARBA00004127"/>
    </source>
</evidence>
<feature type="transmembrane region" description="Helical" evidence="11">
    <location>
        <begin position="50"/>
        <end position="67"/>
    </location>
</feature>